<name>A0A0F6TPW3_9GAMM</name>
<dbReference type="STRING" id="914150.TQ33_0372"/>
<keyword evidence="9" id="KW-1185">Reference proteome</keyword>
<dbReference type="PANTHER" id="PTHR30471">
    <property type="entry name" value="DNA REPAIR PROTEIN RADC"/>
    <property type="match status" value="1"/>
</dbReference>
<dbReference type="InterPro" id="IPR025657">
    <property type="entry name" value="RadC_JAB"/>
</dbReference>
<keyword evidence="4" id="KW-0862">Zinc</keyword>
<dbReference type="InterPro" id="IPR010994">
    <property type="entry name" value="RuvA_2-like"/>
</dbReference>
<dbReference type="AlphaFoldDB" id="A0A0F6TPW3"/>
<dbReference type="PROSITE" id="PS01302">
    <property type="entry name" value="UPF0758"/>
    <property type="match status" value="1"/>
</dbReference>
<evidence type="ECO:0000256" key="2">
    <source>
        <dbReference type="ARBA" id="ARBA00022723"/>
    </source>
</evidence>
<dbReference type="Pfam" id="PF20582">
    <property type="entry name" value="UPF0758_N"/>
    <property type="match status" value="1"/>
</dbReference>
<dbReference type="GO" id="GO:0046872">
    <property type="term" value="F:metal ion binding"/>
    <property type="evidence" value="ECO:0007669"/>
    <property type="project" value="UniProtKB-KW"/>
</dbReference>
<dbReference type="PROSITE" id="PS50249">
    <property type="entry name" value="MPN"/>
    <property type="match status" value="1"/>
</dbReference>
<dbReference type="SUPFAM" id="SSF47781">
    <property type="entry name" value="RuvA domain 2-like"/>
    <property type="match status" value="1"/>
</dbReference>
<evidence type="ECO:0000313" key="8">
    <source>
        <dbReference type="EMBL" id="AKE51359.1"/>
    </source>
</evidence>
<evidence type="ECO:0000256" key="4">
    <source>
        <dbReference type="ARBA" id="ARBA00022833"/>
    </source>
</evidence>
<keyword evidence="3" id="KW-0378">Hydrolase</keyword>
<dbReference type="HOGENOM" id="CLU_073529_0_1_6"/>
<gene>
    <name evidence="8" type="ORF">TQ33_0372</name>
</gene>
<dbReference type="PATRIC" id="fig|914150.5.peg.379"/>
<dbReference type="InterPro" id="IPR020891">
    <property type="entry name" value="UPF0758_CS"/>
</dbReference>
<keyword evidence="2" id="KW-0479">Metal-binding</keyword>
<dbReference type="Proteomes" id="UP000034071">
    <property type="component" value="Chromosome"/>
</dbReference>
<evidence type="ECO:0000259" key="7">
    <source>
        <dbReference type="PROSITE" id="PS50249"/>
    </source>
</evidence>
<accession>A0A0F6TPW3</accession>
<dbReference type="EMBL" id="CP010975">
    <property type="protein sequence ID" value="AKE51359.1"/>
    <property type="molecule type" value="Genomic_DNA"/>
</dbReference>
<evidence type="ECO:0000256" key="5">
    <source>
        <dbReference type="ARBA" id="ARBA00023049"/>
    </source>
</evidence>
<keyword evidence="1" id="KW-0645">Protease</keyword>
<dbReference type="Pfam" id="PF04002">
    <property type="entry name" value="RadC"/>
    <property type="match status" value="1"/>
</dbReference>
<dbReference type="KEGG" id="kge:TQ33_0372"/>
<dbReference type="NCBIfam" id="NF000642">
    <property type="entry name" value="PRK00024.1"/>
    <property type="match status" value="1"/>
</dbReference>
<dbReference type="PANTHER" id="PTHR30471:SF3">
    <property type="entry name" value="UPF0758 PROTEIN YEES-RELATED"/>
    <property type="match status" value="1"/>
</dbReference>
<dbReference type="Gene3D" id="3.40.140.10">
    <property type="entry name" value="Cytidine Deaminase, domain 2"/>
    <property type="match status" value="1"/>
</dbReference>
<evidence type="ECO:0000256" key="6">
    <source>
        <dbReference type="RuleBase" id="RU003797"/>
    </source>
</evidence>
<proteinExistence type="inferred from homology"/>
<protein>
    <submittedName>
        <fullName evidence="8">DNA repair protein RadC</fullName>
    </submittedName>
</protein>
<keyword evidence="5" id="KW-0482">Metalloprotease</keyword>
<sequence length="224" mass="25554">MKIMEWPAQERPRERLLRNGAESLSDAELLAIFLRTGTKSHNVVDLSRHLLKEFGGLRQLLEANLKEFTHQPGMGNAKFCQLQASLELSKRYLQQSLQHNQSFSSPDDVRDFLSSLLSRHKREQFVVLFLNNQHQLLVQETLFQGTINSSEVHPRVVVEKALSYHAAAVILAHNHPSGCLEPSPSDRHITDRIRQALQLVDIRTLDHIIIAQNKSYSFAEHGLI</sequence>
<comment type="similarity">
    <text evidence="6">Belongs to the UPF0758 family.</text>
</comment>
<dbReference type="InterPro" id="IPR037518">
    <property type="entry name" value="MPN"/>
</dbReference>
<feature type="domain" description="MPN" evidence="7">
    <location>
        <begin position="102"/>
        <end position="224"/>
    </location>
</feature>
<dbReference type="CDD" id="cd08071">
    <property type="entry name" value="MPN_DUF2466"/>
    <property type="match status" value="1"/>
</dbReference>
<organism evidence="8 9">
    <name type="scientific">Kangiella geojedonensis</name>
    <dbReference type="NCBI Taxonomy" id="914150"/>
    <lineage>
        <taxon>Bacteria</taxon>
        <taxon>Pseudomonadati</taxon>
        <taxon>Pseudomonadota</taxon>
        <taxon>Gammaproteobacteria</taxon>
        <taxon>Kangiellales</taxon>
        <taxon>Kangiellaceae</taxon>
        <taxon>Kangiella</taxon>
    </lineage>
</organism>
<dbReference type="OrthoDB" id="9804482at2"/>
<dbReference type="GO" id="GO:0006508">
    <property type="term" value="P:proteolysis"/>
    <property type="evidence" value="ECO:0007669"/>
    <property type="project" value="UniProtKB-KW"/>
</dbReference>
<dbReference type="RefSeq" id="WP_046560556.1">
    <property type="nucleotide sequence ID" value="NZ_CP010975.1"/>
</dbReference>
<dbReference type="InterPro" id="IPR046778">
    <property type="entry name" value="UPF0758_N"/>
</dbReference>
<dbReference type="InterPro" id="IPR001405">
    <property type="entry name" value="UPF0758"/>
</dbReference>
<evidence type="ECO:0000256" key="3">
    <source>
        <dbReference type="ARBA" id="ARBA00022801"/>
    </source>
</evidence>
<evidence type="ECO:0000313" key="9">
    <source>
        <dbReference type="Proteomes" id="UP000034071"/>
    </source>
</evidence>
<dbReference type="NCBIfam" id="TIGR00608">
    <property type="entry name" value="radc"/>
    <property type="match status" value="1"/>
</dbReference>
<evidence type="ECO:0000256" key="1">
    <source>
        <dbReference type="ARBA" id="ARBA00022670"/>
    </source>
</evidence>
<reference evidence="8 9" key="1">
    <citation type="submission" date="2015-02" db="EMBL/GenBank/DDBJ databases">
        <title>Complete genome sequence of Kangiella geojedonensis strain YCS-5T.</title>
        <authorList>
            <person name="Kim K.M."/>
        </authorList>
    </citation>
    <scope>NUCLEOTIDE SEQUENCE [LARGE SCALE GENOMIC DNA]</scope>
    <source>
        <strain evidence="8 9">YCS-5</strain>
    </source>
</reference>
<dbReference type="GO" id="GO:0008237">
    <property type="term" value="F:metallopeptidase activity"/>
    <property type="evidence" value="ECO:0007669"/>
    <property type="project" value="UniProtKB-KW"/>
</dbReference>